<sequence>MGIASTEPLPRGLPPRDTLRSRKQAATRLAIRRAAIELGLEHGYDNVTVDMICTACGVSARTFFNYFGSKEGVYTSPRKPLPGNAALTAFIEGGSAGVFTGLFDLIAGTFVEAESSLELFQARHRLIQQTPELLGKEKERISETEEIFVGYVMERFRHDGRTVQDTPDLEDEARMVVALVSGALRFALQKWAAGNFTDDRAHLVESASALIKRITSNEHWP</sequence>
<feature type="region of interest" description="Disordered" evidence="5">
    <location>
        <begin position="1"/>
        <end position="20"/>
    </location>
</feature>
<dbReference type="SUPFAM" id="SSF46689">
    <property type="entry name" value="Homeodomain-like"/>
    <property type="match status" value="1"/>
</dbReference>
<comment type="caution">
    <text evidence="7">The sequence shown here is derived from an EMBL/GenBank/DDBJ whole genome shotgun (WGS) entry which is preliminary data.</text>
</comment>
<dbReference type="PROSITE" id="PS01081">
    <property type="entry name" value="HTH_TETR_1"/>
    <property type="match status" value="1"/>
</dbReference>
<keyword evidence="2 4" id="KW-0238">DNA-binding</keyword>
<keyword evidence="3" id="KW-0804">Transcription</keyword>
<dbReference type="PANTHER" id="PTHR30055">
    <property type="entry name" value="HTH-TYPE TRANSCRIPTIONAL REGULATOR RUTR"/>
    <property type="match status" value="1"/>
</dbReference>
<reference evidence="7 8" key="1">
    <citation type="submission" date="2021-03" db="EMBL/GenBank/DDBJ databases">
        <title>Sequencing the genomes of 1000 actinobacteria strains.</title>
        <authorList>
            <person name="Klenk H.-P."/>
        </authorList>
    </citation>
    <scope>NUCLEOTIDE SEQUENCE [LARGE SCALE GENOMIC DNA]</scope>
    <source>
        <strain evidence="7 8">DSM 16005</strain>
    </source>
</reference>
<dbReference type="RefSeq" id="WP_209677335.1">
    <property type="nucleotide sequence ID" value="NZ_JAGIOI010000001.1"/>
</dbReference>
<evidence type="ECO:0000313" key="8">
    <source>
        <dbReference type="Proteomes" id="UP000711614"/>
    </source>
</evidence>
<dbReference type="Gene3D" id="1.10.357.10">
    <property type="entry name" value="Tetracycline Repressor, domain 2"/>
    <property type="match status" value="1"/>
</dbReference>
<feature type="DNA-binding region" description="H-T-H motif" evidence="4">
    <location>
        <begin position="48"/>
        <end position="67"/>
    </location>
</feature>
<evidence type="ECO:0000259" key="6">
    <source>
        <dbReference type="PROSITE" id="PS50977"/>
    </source>
</evidence>
<evidence type="ECO:0000313" key="7">
    <source>
        <dbReference type="EMBL" id="MBP2411898.1"/>
    </source>
</evidence>
<dbReference type="PROSITE" id="PS50977">
    <property type="entry name" value="HTH_TETR_2"/>
    <property type="match status" value="1"/>
</dbReference>
<keyword evidence="1" id="KW-0805">Transcription regulation</keyword>
<evidence type="ECO:0000256" key="2">
    <source>
        <dbReference type="ARBA" id="ARBA00023125"/>
    </source>
</evidence>
<evidence type="ECO:0000256" key="5">
    <source>
        <dbReference type="SAM" id="MobiDB-lite"/>
    </source>
</evidence>
<dbReference type="Proteomes" id="UP000711614">
    <property type="component" value="Unassembled WGS sequence"/>
</dbReference>
<evidence type="ECO:0000256" key="3">
    <source>
        <dbReference type="ARBA" id="ARBA00023163"/>
    </source>
</evidence>
<keyword evidence="8" id="KW-1185">Reference proteome</keyword>
<dbReference type="InterPro" id="IPR050109">
    <property type="entry name" value="HTH-type_TetR-like_transc_reg"/>
</dbReference>
<dbReference type="PANTHER" id="PTHR30055:SF238">
    <property type="entry name" value="MYCOFACTOCIN BIOSYNTHESIS TRANSCRIPTIONAL REGULATOR MFTR-RELATED"/>
    <property type="match status" value="1"/>
</dbReference>
<name>A0ABS4YVD1_9MICC</name>
<dbReference type="InterPro" id="IPR009057">
    <property type="entry name" value="Homeodomain-like_sf"/>
</dbReference>
<dbReference type="PRINTS" id="PR00455">
    <property type="entry name" value="HTHTETR"/>
</dbReference>
<protein>
    <submittedName>
        <fullName evidence="7">AcrR family transcriptional regulator</fullName>
    </submittedName>
</protein>
<organism evidence="7 8">
    <name type="scientific">Arthrobacter stackebrandtii</name>
    <dbReference type="NCBI Taxonomy" id="272161"/>
    <lineage>
        <taxon>Bacteria</taxon>
        <taxon>Bacillati</taxon>
        <taxon>Actinomycetota</taxon>
        <taxon>Actinomycetes</taxon>
        <taxon>Micrococcales</taxon>
        <taxon>Micrococcaceae</taxon>
        <taxon>Arthrobacter</taxon>
    </lineage>
</organism>
<dbReference type="InterPro" id="IPR023772">
    <property type="entry name" value="DNA-bd_HTH_TetR-type_CS"/>
</dbReference>
<evidence type="ECO:0000256" key="4">
    <source>
        <dbReference type="PROSITE-ProRule" id="PRU00335"/>
    </source>
</evidence>
<feature type="domain" description="HTH tetR-type" evidence="6">
    <location>
        <begin position="25"/>
        <end position="85"/>
    </location>
</feature>
<dbReference type="EMBL" id="JAGIOI010000001">
    <property type="protein sequence ID" value="MBP2411898.1"/>
    <property type="molecule type" value="Genomic_DNA"/>
</dbReference>
<dbReference type="InterPro" id="IPR001647">
    <property type="entry name" value="HTH_TetR"/>
</dbReference>
<dbReference type="Pfam" id="PF00440">
    <property type="entry name" value="TetR_N"/>
    <property type="match status" value="1"/>
</dbReference>
<dbReference type="Gene3D" id="1.10.10.60">
    <property type="entry name" value="Homeodomain-like"/>
    <property type="match status" value="1"/>
</dbReference>
<gene>
    <name evidence="7" type="ORF">JOF48_000697</name>
</gene>
<evidence type="ECO:0000256" key="1">
    <source>
        <dbReference type="ARBA" id="ARBA00023015"/>
    </source>
</evidence>
<proteinExistence type="predicted"/>
<accession>A0ABS4YVD1</accession>